<evidence type="ECO:0000313" key="2">
    <source>
        <dbReference type="Proteomes" id="UP000029708"/>
    </source>
</evidence>
<dbReference type="HOGENOM" id="CLU_1309097_0_0_6"/>
<dbReference type="AlphaFoldDB" id="A0A099CXW6"/>
<sequence>MNMFPPHPDAHHDPDGLRQALSRLPEHSPQAGTWATIQARAVARRRTRQRLRRMLPLAAAASLLLALGLPTLLDQDATPPGTQTATQPTTLHTVQTSTPAIRHATSTTQTAPATLAALQSRSMRMEQWLSELRAGGAPLQGPALARAVDLQDRIGLVDLQLSAPSDAAARKTLWQQRVNLLQDLAMLRVSQSPVSDQHAMAESRGAALQL</sequence>
<dbReference type="RefSeq" id="WP_043099752.1">
    <property type="nucleotide sequence ID" value="NZ_JACHET010000001.1"/>
</dbReference>
<proteinExistence type="predicted"/>
<evidence type="ECO:0000313" key="1">
    <source>
        <dbReference type="EMBL" id="KGI78584.1"/>
    </source>
</evidence>
<keyword evidence="2" id="KW-1185">Reference proteome</keyword>
<dbReference type="Proteomes" id="UP000029708">
    <property type="component" value="Unassembled WGS sequence"/>
</dbReference>
<gene>
    <name evidence="1" type="ORF">LF63_0103790</name>
</gene>
<comment type="caution">
    <text evidence="1">The sequence shown here is derived from an EMBL/GenBank/DDBJ whole genome shotgun (WGS) entry which is preliminary data.</text>
</comment>
<name>A0A099CXW6_9GAMM</name>
<accession>A0A099CXW6</accession>
<organism evidence="1 2">
    <name type="scientific">Oleiagrimonas soli</name>
    <dbReference type="NCBI Taxonomy" id="1543381"/>
    <lineage>
        <taxon>Bacteria</taxon>
        <taxon>Pseudomonadati</taxon>
        <taxon>Pseudomonadota</taxon>
        <taxon>Gammaproteobacteria</taxon>
        <taxon>Lysobacterales</taxon>
        <taxon>Rhodanobacteraceae</taxon>
        <taxon>Oleiagrimonas</taxon>
    </lineage>
</organism>
<dbReference type="EMBL" id="JROI01000008">
    <property type="protein sequence ID" value="KGI78584.1"/>
    <property type="molecule type" value="Genomic_DNA"/>
</dbReference>
<reference evidence="1 2" key="1">
    <citation type="submission" date="2014-09" db="EMBL/GenBank/DDBJ databases">
        <title>Xanthomonadaceae 3.5X direct submission.</title>
        <authorList>
            <person name="Fang T."/>
            <person name="Wang H."/>
        </authorList>
    </citation>
    <scope>NUCLEOTIDE SEQUENCE [LARGE SCALE GENOMIC DNA]</scope>
    <source>
        <strain evidence="1 2">3.5X</strain>
    </source>
</reference>
<protein>
    <submittedName>
        <fullName evidence="1">Uncharacterized protein</fullName>
    </submittedName>
</protein>